<accession>A0A0L0T5H0</accession>
<gene>
    <name evidence="2" type="ORF">AMAG_20052</name>
</gene>
<keyword evidence="3" id="KW-1185">Reference proteome</keyword>
<reference evidence="2 3" key="1">
    <citation type="submission" date="2009-11" db="EMBL/GenBank/DDBJ databases">
        <title>Annotation of Allomyces macrogynus ATCC 38327.</title>
        <authorList>
            <consortium name="The Broad Institute Genome Sequencing Platform"/>
            <person name="Russ C."/>
            <person name="Cuomo C."/>
            <person name="Burger G."/>
            <person name="Gray M.W."/>
            <person name="Holland P.W.H."/>
            <person name="King N."/>
            <person name="Lang F.B.F."/>
            <person name="Roger A.J."/>
            <person name="Ruiz-Trillo I."/>
            <person name="Young S.K."/>
            <person name="Zeng Q."/>
            <person name="Gargeya S."/>
            <person name="Fitzgerald M."/>
            <person name="Haas B."/>
            <person name="Abouelleil A."/>
            <person name="Alvarado L."/>
            <person name="Arachchi H.M."/>
            <person name="Berlin A."/>
            <person name="Chapman S.B."/>
            <person name="Gearin G."/>
            <person name="Goldberg J."/>
            <person name="Griggs A."/>
            <person name="Gujja S."/>
            <person name="Hansen M."/>
            <person name="Heiman D."/>
            <person name="Howarth C."/>
            <person name="Larimer J."/>
            <person name="Lui A."/>
            <person name="MacDonald P.J.P."/>
            <person name="McCowen C."/>
            <person name="Montmayeur A."/>
            <person name="Murphy C."/>
            <person name="Neiman D."/>
            <person name="Pearson M."/>
            <person name="Priest M."/>
            <person name="Roberts A."/>
            <person name="Saif S."/>
            <person name="Shea T."/>
            <person name="Sisk P."/>
            <person name="Stolte C."/>
            <person name="Sykes S."/>
            <person name="Wortman J."/>
            <person name="Nusbaum C."/>
            <person name="Birren B."/>
        </authorList>
    </citation>
    <scope>NUCLEOTIDE SEQUENCE [LARGE SCALE GENOMIC DNA]</scope>
    <source>
        <strain evidence="2 3">ATCC 38327</strain>
    </source>
</reference>
<dbReference type="EMBL" id="GG745362">
    <property type="protein sequence ID" value="KNE69824.1"/>
    <property type="molecule type" value="Genomic_DNA"/>
</dbReference>
<evidence type="ECO:0000313" key="3">
    <source>
        <dbReference type="Proteomes" id="UP000054350"/>
    </source>
</evidence>
<feature type="compositionally biased region" description="Basic residues" evidence="1">
    <location>
        <begin position="17"/>
        <end position="27"/>
    </location>
</feature>
<reference evidence="3" key="2">
    <citation type="submission" date="2009-11" db="EMBL/GenBank/DDBJ databases">
        <title>The Genome Sequence of Allomyces macrogynus strain ATCC 38327.</title>
        <authorList>
            <consortium name="The Broad Institute Genome Sequencing Platform"/>
            <person name="Russ C."/>
            <person name="Cuomo C."/>
            <person name="Shea T."/>
            <person name="Young S.K."/>
            <person name="Zeng Q."/>
            <person name="Koehrsen M."/>
            <person name="Haas B."/>
            <person name="Borodovsky M."/>
            <person name="Guigo R."/>
            <person name="Alvarado L."/>
            <person name="Berlin A."/>
            <person name="Borenstein D."/>
            <person name="Chen Z."/>
            <person name="Engels R."/>
            <person name="Freedman E."/>
            <person name="Gellesch M."/>
            <person name="Goldberg J."/>
            <person name="Griggs A."/>
            <person name="Gujja S."/>
            <person name="Heiman D."/>
            <person name="Hepburn T."/>
            <person name="Howarth C."/>
            <person name="Jen D."/>
            <person name="Larson L."/>
            <person name="Lewis B."/>
            <person name="Mehta T."/>
            <person name="Park D."/>
            <person name="Pearson M."/>
            <person name="Roberts A."/>
            <person name="Saif S."/>
            <person name="Shenoy N."/>
            <person name="Sisk P."/>
            <person name="Stolte C."/>
            <person name="Sykes S."/>
            <person name="Walk T."/>
            <person name="White J."/>
            <person name="Yandava C."/>
            <person name="Burger G."/>
            <person name="Gray M.W."/>
            <person name="Holland P.W.H."/>
            <person name="King N."/>
            <person name="Lang F.B.F."/>
            <person name="Roger A.J."/>
            <person name="Ruiz-Trillo I."/>
            <person name="Lander E."/>
            <person name="Nusbaum C."/>
        </authorList>
    </citation>
    <scope>NUCLEOTIDE SEQUENCE [LARGE SCALE GENOMIC DNA]</scope>
    <source>
        <strain evidence="3">ATCC 38327</strain>
    </source>
</reference>
<dbReference type="AlphaFoldDB" id="A0A0L0T5H0"/>
<dbReference type="OrthoDB" id="423221at2759"/>
<proteinExistence type="predicted"/>
<feature type="region of interest" description="Disordered" evidence="1">
    <location>
        <begin position="1"/>
        <end position="49"/>
    </location>
</feature>
<protein>
    <submittedName>
        <fullName evidence="2">Uncharacterized protein</fullName>
    </submittedName>
</protein>
<dbReference type="Proteomes" id="UP000054350">
    <property type="component" value="Unassembled WGS sequence"/>
</dbReference>
<dbReference type="VEuPathDB" id="FungiDB:AMAG_20052"/>
<feature type="compositionally biased region" description="Acidic residues" evidence="1">
    <location>
        <begin position="127"/>
        <end position="140"/>
    </location>
</feature>
<sequence>MHDEDSDYDPRGVLPPPKRRRTTRAAAKKANAAVAKHAAPDVDPAAGAATTVAAAAEHDARSLAPSAALPENVLAAERAAMLADLAVSARPRRRRAVRHEPAHGAGIQISPAELHAGESSPGHDEDHEQDDDENGGDEADHETDLTAAHAIDGDLLATVDSAPDYWNPAADLPDTDQDLDDALADAAVRASTSWWRFYPHALDAPSSEKLDGLAREHITSDSYGTSSSSSSSFTPAFVPNGVRLPETETNLLYLTSYPVTTCRRPPMPAGTVAGGSRKARCALTVARIKPVLSKSLRVRRPVIGDDDRYVYNAPNDLAYETVTYNMPDTDPRVVAGRWDQITGDDFLALELADPYSSRIVRATPGAAFEHVVDGIVTEPPSGIDRTLAAELQWTFAEDAEYISDGDTSNDSTERFAKGQPVPLAGTDPRTLEWLDRWSSNHDQYYTLTLRTVTGLRYDPADERNALPAMAARSALGAGSLHYDLVVYVQVKAVRDAINRGEDVPLLGHFLFRAAPAIRATLLADQPKLYVPTTASAGDNEAEVPPTVHARLDADQKRTLAWLVRHERDRAARTVCVRKLPPTATADDTAQWTQFGSRDMPVAVQIGQHGPYFNLYTRQLAKGDHWAKTRAPLARFEVRAAIDLVNGDPSKTAHLPSLALVAANPFRSVHDIPWPHPHDRDRYLVSRATLVVVPADRAASWIRDAQRVLPATAKIIKLTSSLEYTSLKWNDILLADLIVIALPFLQNRTYRDRVRTVIVYYGYYDDYADRYMGGTVRSPFRDTEVSDKDDSPFAFVARMDRIWAS</sequence>
<feature type="region of interest" description="Disordered" evidence="1">
    <location>
        <begin position="89"/>
        <end position="140"/>
    </location>
</feature>
<organism evidence="2 3">
    <name type="scientific">Allomyces macrogynus (strain ATCC 38327)</name>
    <name type="common">Allomyces javanicus var. macrogynus</name>
    <dbReference type="NCBI Taxonomy" id="578462"/>
    <lineage>
        <taxon>Eukaryota</taxon>
        <taxon>Fungi</taxon>
        <taxon>Fungi incertae sedis</taxon>
        <taxon>Blastocladiomycota</taxon>
        <taxon>Blastocladiomycetes</taxon>
        <taxon>Blastocladiales</taxon>
        <taxon>Blastocladiaceae</taxon>
        <taxon>Allomyces</taxon>
    </lineage>
</organism>
<evidence type="ECO:0000313" key="2">
    <source>
        <dbReference type="EMBL" id="KNE69824.1"/>
    </source>
</evidence>
<name>A0A0L0T5H0_ALLM3</name>
<evidence type="ECO:0000256" key="1">
    <source>
        <dbReference type="SAM" id="MobiDB-lite"/>
    </source>
</evidence>
<feature type="compositionally biased region" description="Low complexity" evidence="1">
    <location>
        <begin position="28"/>
        <end position="49"/>
    </location>
</feature>